<dbReference type="PANTHER" id="PTHR33223:SF10">
    <property type="entry name" value="AMINOTRANSFERASE-LIKE PLANT MOBILE DOMAIN-CONTAINING PROTEIN"/>
    <property type="match status" value="1"/>
</dbReference>
<feature type="compositionally biased region" description="Basic and acidic residues" evidence="1">
    <location>
        <begin position="73"/>
        <end position="95"/>
    </location>
</feature>
<feature type="region of interest" description="Disordered" evidence="1">
    <location>
        <begin position="182"/>
        <end position="209"/>
    </location>
</feature>
<keyword evidence="2" id="KW-1185">Reference proteome</keyword>
<dbReference type="AlphaFoldDB" id="A0A6I9UJI0"/>
<feature type="compositionally biased region" description="Basic and acidic residues" evidence="1">
    <location>
        <begin position="182"/>
        <end position="203"/>
    </location>
</feature>
<proteinExistence type="predicted"/>
<evidence type="ECO:0000313" key="2">
    <source>
        <dbReference type="Proteomes" id="UP000504604"/>
    </source>
</evidence>
<accession>A0A6I9UJI0</accession>
<dbReference type="InParanoid" id="A0A6I9UJI0"/>
<dbReference type="RefSeq" id="XP_011100539.1">
    <property type="nucleotide sequence ID" value="XM_011102237.1"/>
</dbReference>
<reference evidence="3" key="1">
    <citation type="submission" date="2025-08" db="UniProtKB">
        <authorList>
            <consortium name="RefSeq"/>
        </authorList>
    </citation>
    <scope>IDENTIFICATION</scope>
</reference>
<dbReference type="KEGG" id="sind:105178706"/>
<protein>
    <submittedName>
        <fullName evidence="3">Uncharacterized protein LOC105178706</fullName>
    </submittedName>
</protein>
<evidence type="ECO:0000313" key="3">
    <source>
        <dbReference type="RefSeq" id="XP_011100539.1"/>
    </source>
</evidence>
<organism evidence="2 3">
    <name type="scientific">Sesamum indicum</name>
    <name type="common">Oriental sesame</name>
    <name type="synonym">Sesamum orientale</name>
    <dbReference type="NCBI Taxonomy" id="4182"/>
    <lineage>
        <taxon>Eukaryota</taxon>
        <taxon>Viridiplantae</taxon>
        <taxon>Streptophyta</taxon>
        <taxon>Embryophyta</taxon>
        <taxon>Tracheophyta</taxon>
        <taxon>Spermatophyta</taxon>
        <taxon>Magnoliopsida</taxon>
        <taxon>eudicotyledons</taxon>
        <taxon>Gunneridae</taxon>
        <taxon>Pentapetalae</taxon>
        <taxon>asterids</taxon>
        <taxon>lamiids</taxon>
        <taxon>Lamiales</taxon>
        <taxon>Pedaliaceae</taxon>
        <taxon>Sesamum</taxon>
    </lineage>
</organism>
<sequence>MGRFNNETLEVQDLRIDMMVSILIHGLKKGLFASALARDPPTNVEQLMRLAQKYINEEEMNAMKDGEWLGARRTRDHESGNDLRQNADRTRDPPYRPKYHRYTPLNTTRTKALLTVEKSDMLKWPRHTRFTPAKKFSGKYCKFHRERGHDTEECYQLKDEIERLIRQGYFKELVLKCRAEETVVRRSRSRSPDRRQDKGKGMMKEANLGGNAPVKGIIYTIAGRPEGGDSGRSRKRQNRNVQRGQLMANIEPEEEITFGSKDATGRAGSQNDPMVIRLDIATLRSEKF</sequence>
<gene>
    <name evidence="3" type="primary">LOC105178706</name>
</gene>
<dbReference type="GeneID" id="105178706"/>
<dbReference type="Proteomes" id="UP000504604">
    <property type="component" value="Linkage group LG16"/>
</dbReference>
<feature type="region of interest" description="Disordered" evidence="1">
    <location>
        <begin position="72"/>
        <end position="98"/>
    </location>
</feature>
<dbReference type="OrthoDB" id="1748369at2759"/>
<name>A0A6I9UJI0_SESIN</name>
<dbReference type="PANTHER" id="PTHR33223">
    <property type="entry name" value="CCHC-TYPE DOMAIN-CONTAINING PROTEIN"/>
    <property type="match status" value="1"/>
</dbReference>
<feature type="region of interest" description="Disordered" evidence="1">
    <location>
        <begin position="223"/>
        <end position="245"/>
    </location>
</feature>
<evidence type="ECO:0000256" key="1">
    <source>
        <dbReference type="SAM" id="MobiDB-lite"/>
    </source>
</evidence>